<comment type="pathway">
    <text evidence="1">Amino-acid biosynthesis; L-tryptophan biosynthesis; L-tryptophan from chorismate: step 3/5.</text>
</comment>
<evidence type="ECO:0000256" key="7">
    <source>
        <dbReference type="ARBA" id="ARBA00023141"/>
    </source>
</evidence>
<reference evidence="10" key="1">
    <citation type="journal article" date="2021" name="Open Biol.">
        <title>Shared evolutionary footprints suggest mitochondrial oxidative damage underlies multiple complex I losses in fungi.</title>
        <authorList>
            <person name="Schikora-Tamarit M.A."/>
            <person name="Marcet-Houben M."/>
            <person name="Nosek J."/>
            <person name="Gabaldon T."/>
        </authorList>
    </citation>
    <scope>NUCLEOTIDE SEQUENCE</scope>
    <source>
        <strain evidence="10">CBS6341</strain>
    </source>
</reference>
<dbReference type="InterPro" id="IPR011060">
    <property type="entry name" value="RibuloseP-bd_barrel"/>
</dbReference>
<reference evidence="10" key="2">
    <citation type="submission" date="2021-01" db="EMBL/GenBank/DDBJ databases">
        <authorList>
            <person name="Schikora-Tamarit M.A."/>
        </authorList>
    </citation>
    <scope>NUCLEOTIDE SEQUENCE</scope>
    <source>
        <strain evidence="10">CBS6341</strain>
    </source>
</reference>
<dbReference type="SUPFAM" id="SSF51366">
    <property type="entry name" value="Ribulose-phoshate binding barrel"/>
    <property type="match status" value="1"/>
</dbReference>
<evidence type="ECO:0000256" key="1">
    <source>
        <dbReference type="ARBA" id="ARBA00004664"/>
    </source>
</evidence>
<dbReference type="EC" id="5.3.1.24" evidence="3"/>
<dbReference type="OrthoDB" id="524799at2759"/>
<dbReference type="GO" id="GO:0004640">
    <property type="term" value="F:phosphoribosylanthranilate isomerase activity"/>
    <property type="evidence" value="ECO:0007669"/>
    <property type="project" value="UniProtKB-EC"/>
</dbReference>
<evidence type="ECO:0000256" key="6">
    <source>
        <dbReference type="ARBA" id="ARBA00022822"/>
    </source>
</evidence>
<dbReference type="HAMAP" id="MF_00135">
    <property type="entry name" value="PRAI"/>
    <property type="match status" value="1"/>
</dbReference>
<dbReference type="PANTHER" id="PTHR42894">
    <property type="entry name" value="N-(5'-PHOSPHORIBOSYL)ANTHRANILATE ISOMERASE"/>
    <property type="match status" value="1"/>
</dbReference>
<evidence type="ECO:0000256" key="8">
    <source>
        <dbReference type="ARBA" id="ARBA00023235"/>
    </source>
</evidence>
<evidence type="ECO:0000313" key="11">
    <source>
        <dbReference type="Proteomes" id="UP000769528"/>
    </source>
</evidence>
<keyword evidence="6" id="KW-0822">Tryptophan biosynthesis</keyword>
<evidence type="ECO:0000256" key="4">
    <source>
        <dbReference type="ARBA" id="ARBA00022272"/>
    </source>
</evidence>
<dbReference type="InterPro" id="IPR001240">
    <property type="entry name" value="PRAI_dom"/>
</dbReference>
<name>A0A9P8PPJ0_9ASCO</name>
<dbReference type="Gene3D" id="3.20.20.70">
    <property type="entry name" value="Aldolase class I"/>
    <property type="match status" value="1"/>
</dbReference>
<sequence>MGLIKICGLKDPKNAKIAIDEGTNLLGMIFVPNRSRTISIESAQNIISLIPNKNNLSNNQYGEKSIKDIYKDGQYGHDTDKILDEIDKYGPFVVGVFQNQSIEEINNIVIQTGIDIVQLHGQEPRQEYINKIKVPIITRYTLSSRDLNELIESESFEYNQGKRQLLTLFDSSTGGEGEQINWNQVSQLKLNHKVLLAGGLTPENVKDAINVINIAGVDVSSGVETEGEKDNLKIATFIRNGKIKYK</sequence>
<dbReference type="InterPro" id="IPR044643">
    <property type="entry name" value="TrpF_fam"/>
</dbReference>
<keyword evidence="8" id="KW-0413">Isomerase</keyword>
<comment type="similarity">
    <text evidence="2">Belongs to the TrpF family.</text>
</comment>
<keyword evidence="11" id="KW-1185">Reference proteome</keyword>
<accession>A0A9P8PPJ0</accession>
<proteinExistence type="inferred from homology"/>
<evidence type="ECO:0000259" key="9">
    <source>
        <dbReference type="Pfam" id="PF00697"/>
    </source>
</evidence>
<keyword evidence="7" id="KW-0057">Aromatic amino acid biosynthesis</keyword>
<dbReference type="CDD" id="cd00405">
    <property type="entry name" value="PRAI"/>
    <property type="match status" value="1"/>
</dbReference>
<dbReference type="InterPro" id="IPR013785">
    <property type="entry name" value="Aldolase_TIM"/>
</dbReference>
<evidence type="ECO:0000313" key="10">
    <source>
        <dbReference type="EMBL" id="KAH3675851.1"/>
    </source>
</evidence>
<dbReference type="GO" id="GO:0000162">
    <property type="term" value="P:L-tryptophan biosynthetic process"/>
    <property type="evidence" value="ECO:0007669"/>
    <property type="project" value="UniProtKB-KW"/>
</dbReference>
<comment type="caution">
    <text evidence="10">The sequence shown here is derived from an EMBL/GenBank/DDBJ whole genome shotgun (WGS) entry which is preliminary data.</text>
</comment>
<dbReference type="Proteomes" id="UP000769528">
    <property type="component" value="Unassembled WGS sequence"/>
</dbReference>
<dbReference type="PANTHER" id="PTHR42894:SF1">
    <property type="entry name" value="N-(5'-PHOSPHORIBOSYL)ANTHRANILATE ISOMERASE"/>
    <property type="match status" value="1"/>
</dbReference>
<keyword evidence="5" id="KW-0028">Amino-acid biosynthesis</keyword>
<organism evidence="10 11">
    <name type="scientific">Wickerhamomyces mucosus</name>
    <dbReference type="NCBI Taxonomy" id="1378264"/>
    <lineage>
        <taxon>Eukaryota</taxon>
        <taxon>Fungi</taxon>
        <taxon>Dikarya</taxon>
        <taxon>Ascomycota</taxon>
        <taxon>Saccharomycotina</taxon>
        <taxon>Saccharomycetes</taxon>
        <taxon>Phaffomycetales</taxon>
        <taxon>Wickerhamomycetaceae</taxon>
        <taxon>Wickerhamomyces</taxon>
    </lineage>
</organism>
<dbReference type="AlphaFoldDB" id="A0A9P8PPJ0"/>
<protein>
    <recommendedName>
        <fullName evidence="4">N-(5'-phosphoribosyl)anthranilate isomerase</fullName>
        <ecNumber evidence="3">5.3.1.24</ecNumber>
    </recommendedName>
</protein>
<dbReference type="Pfam" id="PF00697">
    <property type="entry name" value="PRAI"/>
    <property type="match status" value="1"/>
</dbReference>
<evidence type="ECO:0000256" key="5">
    <source>
        <dbReference type="ARBA" id="ARBA00022605"/>
    </source>
</evidence>
<evidence type="ECO:0000256" key="3">
    <source>
        <dbReference type="ARBA" id="ARBA00012572"/>
    </source>
</evidence>
<feature type="domain" description="N-(5'phosphoribosyl) anthranilate isomerase (PRAI)" evidence="9">
    <location>
        <begin position="82"/>
        <end position="239"/>
    </location>
</feature>
<evidence type="ECO:0000256" key="2">
    <source>
        <dbReference type="ARBA" id="ARBA00007571"/>
    </source>
</evidence>
<dbReference type="EMBL" id="JAEUBF010000698">
    <property type="protein sequence ID" value="KAH3675851.1"/>
    <property type="molecule type" value="Genomic_DNA"/>
</dbReference>
<gene>
    <name evidence="10" type="ORF">WICMUC_002497</name>
</gene>